<sequence>MSLPCAPSISSLPALSNSTTRESSSTDSTPLSTALCTPDDTRAEFLDDVMFPMGSPPAEDDGWRDSFATPKPPPKAFPHESLGEEPTIPKSRSLSRIVAKARLIASKTLSVRKTLRKVHGRSNEALSGSVSLASIASKMPGGWKDEKAYSSGISVAITKEVITDMGTESVEMQVLSHNALLASIPRLRPRHPSLHGLAPLHPAPYFPTRLPIAPQLLLPPLTPKTLLPPLVRLLFFLPWCAAVGGAILLAPAHLELVTFAPGYIRSPRGVRRLAHWADCALHHVGIFLACAVVLAWYCPLAAAPVLARCVYAWQDFRPDAKVPLGEDDRQSLWAVARGVYWEGEEDLVVRVEHGRGMCRAVRFVYRKESGRRSEDSCVSYIIWT</sequence>
<gene>
    <name evidence="3" type="ORF">A0H81_06090</name>
</gene>
<organism evidence="3 4">
    <name type="scientific">Grifola frondosa</name>
    <name type="common">Maitake</name>
    <name type="synonym">Polyporus frondosus</name>
    <dbReference type="NCBI Taxonomy" id="5627"/>
    <lineage>
        <taxon>Eukaryota</taxon>
        <taxon>Fungi</taxon>
        <taxon>Dikarya</taxon>
        <taxon>Basidiomycota</taxon>
        <taxon>Agaricomycotina</taxon>
        <taxon>Agaricomycetes</taxon>
        <taxon>Polyporales</taxon>
        <taxon>Grifolaceae</taxon>
        <taxon>Grifola</taxon>
    </lineage>
</organism>
<evidence type="ECO:0000313" key="3">
    <source>
        <dbReference type="EMBL" id="OBZ73959.1"/>
    </source>
</evidence>
<dbReference type="Proteomes" id="UP000092993">
    <property type="component" value="Unassembled WGS sequence"/>
</dbReference>
<evidence type="ECO:0000313" key="4">
    <source>
        <dbReference type="Proteomes" id="UP000092993"/>
    </source>
</evidence>
<proteinExistence type="predicted"/>
<evidence type="ECO:0000256" key="1">
    <source>
        <dbReference type="SAM" id="MobiDB-lite"/>
    </source>
</evidence>
<feature type="transmembrane region" description="Helical" evidence="2">
    <location>
        <begin position="273"/>
        <end position="297"/>
    </location>
</feature>
<feature type="compositionally biased region" description="Low complexity" evidence="1">
    <location>
        <begin position="16"/>
        <end position="29"/>
    </location>
</feature>
<dbReference type="OMA" id="HICIFLA"/>
<name>A0A1C7MC17_GRIFR</name>
<feature type="region of interest" description="Disordered" evidence="1">
    <location>
        <begin position="49"/>
        <end position="89"/>
    </location>
</feature>
<dbReference type="EMBL" id="LUGG01000006">
    <property type="protein sequence ID" value="OBZ73959.1"/>
    <property type="molecule type" value="Genomic_DNA"/>
</dbReference>
<accession>A0A1C7MC17</accession>
<reference evidence="3 4" key="1">
    <citation type="submission" date="2016-03" db="EMBL/GenBank/DDBJ databases">
        <title>Whole genome sequencing of Grifola frondosa 9006-11.</title>
        <authorList>
            <person name="Min B."/>
            <person name="Park H."/>
            <person name="Kim J.-G."/>
            <person name="Cho H."/>
            <person name="Oh Y.-L."/>
            <person name="Kong W.-S."/>
            <person name="Choi I.-G."/>
        </authorList>
    </citation>
    <scope>NUCLEOTIDE SEQUENCE [LARGE SCALE GENOMIC DNA]</scope>
    <source>
        <strain evidence="3 4">9006-11</strain>
    </source>
</reference>
<keyword evidence="2" id="KW-1133">Transmembrane helix</keyword>
<dbReference type="AlphaFoldDB" id="A0A1C7MC17"/>
<protein>
    <submittedName>
        <fullName evidence="3">Uncharacterized protein</fullName>
    </submittedName>
</protein>
<comment type="caution">
    <text evidence="3">The sequence shown here is derived from an EMBL/GenBank/DDBJ whole genome shotgun (WGS) entry which is preliminary data.</text>
</comment>
<feature type="region of interest" description="Disordered" evidence="1">
    <location>
        <begin position="1"/>
        <end position="37"/>
    </location>
</feature>
<dbReference type="OrthoDB" id="2752889at2759"/>
<keyword evidence="4" id="KW-1185">Reference proteome</keyword>
<keyword evidence="2" id="KW-0812">Transmembrane</keyword>
<evidence type="ECO:0000256" key="2">
    <source>
        <dbReference type="SAM" id="Phobius"/>
    </source>
</evidence>
<keyword evidence="2" id="KW-0472">Membrane</keyword>